<reference evidence="7" key="1">
    <citation type="submission" date="2020-10" db="EMBL/GenBank/DDBJ databases">
        <authorList>
            <person name="Gilroy R."/>
        </authorList>
    </citation>
    <scope>NUCLEOTIDE SEQUENCE</scope>
    <source>
        <strain evidence="7">CHK184-25365</strain>
    </source>
</reference>
<accession>A0A9D1DE78</accession>
<feature type="transmembrane region" description="Helical" evidence="5">
    <location>
        <begin position="14"/>
        <end position="34"/>
    </location>
</feature>
<feature type="transmembrane region" description="Helical" evidence="5">
    <location>
        <begin position="160"/>
        <end position="178"/>
    </location>
</feature>
<dbReference type="GO" id="GO:0140359">
    <property type="term" value="F:ABC-type transporter activity"/>
    <property type="evidence" value="ECO:0007669"/>
    <property type="project" value="InterPro"/>
</dbReference>
<evidence type="ECO:0000313" key="7">
    <source>
        <dbReference type="EMBL" id="HIR41310.1"/>
    </source>
</evidence>
<dbReference type="GO" id="GO:0016020">
    <property type="term" value="C:membrane"/>
    <property type="evidence" value="ECO:0007669"/>
    <property type="project" value="UniProtKB-SubCell"/>
</dbReference>
<comment type="subcellular location">
    <subcellularLocation>
        <location evidence="1">Membrane</location>
        <topology evidence="1">Multi-pass membrane protein</topology>
    </subcellularLocation>
</comment>
<dbReference type="Proteomes" id="UP000886749">
    <property type="component" value="Unassembled WGS sequence"/>
</dbReference>
<keyword evidence="2 5" id="KW-0812">Transmembrane</keyword>
<protein>
    <submittedName>
        <fullName evidence="7">ABC transporter permease</fullName>
    </submittedName>
</protein>
<dbReference type="InterPro" id="IPR013525">
    <property type="entry name" value="ABC2_TM"/>
</dbReference>
<keyword evidence="3 5" id="KW-1133">Transmembrane helix</keyword>
<evidence type="ECO:0000313" key="8">
    <source>
        <dbReference type="Proteomes" id="UP000886749"/>
    </source>
</evidence>
<feature type="transmembrane region" description="Helical" evidence="5">
    <location>
        <begin position="87"/>
        <end position="111"/>
    </location>
</feature>
<sequence length="232" mass="25016">AAALQFRLDIRSKALFITCYLVPLVFFGLMGGIFTSLDPNAKTTLLPSMTVMGVSMGALIGLPPTLSELYGSNVKKSYQVGGMPLCLGVLTAAFSTFCHLMLLGGILYFAAPLAFDAALPAHPAEYFLALALLIAVTLSIGCALGLAVKHQSKLTMVCQIFFLPSILLSGILVPVELLPTPLAELGMLFPAYWGYWSMQESGLNWNNLWPLFAILLAAIAVCSILLCRIRRR</sequence>
<dbReference type="EMBL" id="DVGY01000129">
    <property type="protein sequence ID" value="HIR41310.1"/>
    <property type="molecule type" value="Genomic_DNA"/>
</dbReference>
<feature type="transmembrane region" description="Helical" evidence="5">
    <location>
        <begin position="46"/>
        <end position="66"/>
    </location>
</feature>
<comment type="caution">
    <text evidence="7">The sequence shown here is derived from an EMBL/GenBank/DDBJ whole genome shotgun (WGS) entry which is preliminary data.</text>
</comment>
<evidence type="ECO:0000256" key="5">
    <source>
        <dbReference type="SAM" id="Phobius"/>
    </source>
</evidence>
<evidence type="ECO:0000256" key="1">
    <source>
        <dbReference type="ARBA" id="ARBA00004141"/>
    </source>
</evidence>
<dbReference type="AlphaFoldDB" id="A0A9D1DE78"/>
<evidence type="ECO:0000256" key="3">
    <source>
        <dbReference type="ARBA" id="ARBA00022989"/>
    </source>
</evidence>
<keyword evidence="4 5" id="KW-0472">Membrane</keyword>
<feature type="transmembrane region" description="Helical" evidence="5">
    <location>
        <begin position="208"/>
        <end position="227"/>
    </location>
</feature>
<reference evidence="7" key="2">
    <citation type="journal article" date="2021" name="PeerJ">
        <title>Extensive microbial diversity within the chicken gut microbiome revealed by metagenomics and culture.</title>
        <authorList>
            <person name="Gilroy R."/>
            <person name="Ravi A."/>
            <person name="Getino M."/>
            <person name="Pursley I."/>
            <person name="Horton D.L."/>
            <person name="Alikhan N.F."/>
            <person name="Baker D."/>
            <person name="Gharbi K."/>
            <person name="Hall N."/>
            <person name="Watson M."/>
            <person name="Adriaenssens E.M."/>
            <person name="Foster-Nyarko E."/>
            <person name="Jarju S."/>
            <person name="Secka A."/>
            <person name="Antonio M."/>
            <person name="Oren A."/>
            <person name="Chaudhuri R.R."/>
            <person name="La Ragione R."/>
            <person name="Hildebrand F."/>
            <person name="Pallen M.J."/>
        </authorList>
    </citation>
    <scope>NUCLEOTIDE SEQUENCE</scope>
    <source>
        <strain evidence="7">CHK184-25365</strain>
    </source>
</reference>
<gene>
    <name evidence="7" type="ORF">IAB36_05740</name>
</gene>
<feature type="domain" description="ABC-2 type transporter transmembrane" evidence="6">
    <location>
        <begin position="6"/>
        <end position="198"/>
    </location>
</feature>
<feature type="transmembrane region" description="Helical" evidence="5">
    <location>
        <begin position="126"/>
        <end position="148"/>
    </location>
</feature>
<organism evidence="7 8">
    <name type="scientific">Candidatus Egerieicola pullicola</name>
    <dbReference type="NCBI Taxonomy" id="2840775"/>
    <lineage>
        <taxon>Bacteria</taxon>
        <taxon>Bacillati</taxon>
        <taxon>Bacillota</taxon>
        <taxon>Clostridia</taxon>
        <taxon>Eubacteriales</taxon>
        <taxon>Oscillospiraceae</taxon>
        <taxon>Oscillospiraceae incertae sedis</taxon>
        <taxon>Candidatus Egerieicola</taxon>
    </lineage>
</organism>
<evidence type="ECO:0000256" key="4">
    <source>
        <dbReference type="ARBA" id="ARBA00023136"/>
    </source>
</evidence>
<name>A0A9D1DE78_9FIRM</name>
<proteinExistence type="predicted"/>
<dbReference type="Pfam" id="PF01061">
    <property type="entry name" value="ABC2_membrane"/>
    <property type="match status" value="1"/>
</dbReference>
<feature type="non-terminal residue" evidence="7">
    <location>
        <position position="1"/>
    </location>
</feature>
<evidence type="ECO:0000256" key="2">
    <source>
        <dbReference type="ARBA" id="ARBA00022692"/>
    </source>
</evidence>
<evidence type="ECO:0000259" key="6">
    <source>
        <dbReference type="Pfam" id="PF01061"/>
    </source>
</evidence>